<accession>A0ABQ8SL77</accession>
<gene>
    <name evidence="1" type="ORF">ANN_22768</name>
</gene>
<reference evidence="1 2" key="1">
    <citation type="journal article" date="2022" name="Allergy">
        <title>Genome assembly and annotation of Periplaneta americana reveal a comprehensive cockroach allergen profile.</title>
        <authorList>
            <person name="Wang L."/>
            <person name="Xiong Q."/>
            <person name="Saelim N."/>
            <person name="Wang L."/>
            <person name="Nong W."/>
            <person name="Wan A.T."/>
            <person name="Shi M."/>
            <person name="Liu X."/>
            <person name="Cao Q."/>
            <person name="Hui J.H.L."/>
            <person name="Sookrung N."/>
            <person name="Leung T.F."/>
            <person name="Tungtrongchitr A."/>
            <person name="Tsui S.K.W."/>
        </authorList>
    </citation>
    <scope>NUCLEOTIDE SEQUENCE [LARGE SCALE GENOMIC DNA]</scope>
    <source>
        <strain evidence="1">PWHHKU_190912</strain>
    </source>
</reference>
<proteinExistence type="predicted"/>
<organism evidence="1 2">
    <name type="scientific">Periplaneta americana</name>
    <name type="common">American cockroach</name>
    <name type="synonym">Blatta americana</name>
    <dbReference type="NCBI Taxonomy" id="6978"/>
    <lineage>
        <taxon>Eukaryota</taxon>
        <taxon>Metazoa</taxon>
        <taxon>Ecdysozoa</taxon>
        <taxon>Arthropoda</taxon>
        <taxon>Hexapoda</taxon>
        <taxon>Insecta</taxon>
        <taxon>Pterygota</taxon>
        <taxon>Neoptera</taxon>
        <taxon>Polyneoptera</taxon>
        <taxon>Dictyoptera</taxon>
        <taxon>Blattodea</taxon>
        <taxon>Blattoidea</taxon>
        <taxon>Blattidae</taxon>
        <taxon>Blattinae</taxon>
        <taxon>Periplaneta</taxon>
    </lineage>
</organism>
<keyword evidence="2" id="KW-1185">Reference proteome</keyword>
<dbReference type="EMBL" id="JAJSOF020000025">
    <property type="protein sequence ID" value="KAJ4434220.1"/>
    <property type="molecule type" value="Genomic_DNA"/>
</dbReference>
<evidence type="ECO:0000313" key="2">
    <source>
        <dbReference type="Proteomes" id="UP001148838"/>
    </source>
</evidence>
<name>A0ABQ8SL77_PERAM</name>
<sequence>MAGLCEGGIELPGALKAIVTARGTEAPSFSTLLGIESSGKRLFTESRQNMRRYFDPCHRIKNEGCFAMRRGGALEERLGEGLDVLAVGQLFVKALLRDDKNREEEEEEEEEMCLYALDVY</sequence>
<evidence type="ECO:0000313" key="1">
    <source>
        <dbReference type="EMBL" id="KAJ4434220.1"/>
    </source>
</evidence>
<comment type="caution">
    <text evidence="1">The sequence shown here is derived from an EMBL/GenBank/DDBJ whole genome shotgun (WGS) entry which is preliminary data.</text>
</comment>
<dbReference type="Proteomes" id="UP001148838">
    <property type="component" value="Unassembled WGS sequence"/>
</dbReference>
<protein>
    <submittedName>
        <fullName evidence="1">Uncharacterized protein</fullName>
    </submittedName>
</protein>